<evidence type="ECO:0000313" key="3">
    <source>
        <dbReference type="EMBL" id="ANQ10134.1"/>
    </source>
</evidence>
<evidence type="ECO:0000313" key="4">
    <source>
        <dbReference type="Proteomes" id="UP000092716"/>
    </source>
</evidence>
<organism evidence="3 4">
    <name type="scientific">Plasmodium coatneyi</name>
    <dbReference type="NCBI Taxonomy" id="208452"/>
    <lineage>
        <taxon>Eukaryota</taxon>
        <taxon>Sar</taxon>
        <taxon>Alveolata</taxon>
        <taxon>Apicomplexa</taxon>
        <taxon>Aconoidasida</taxon>
        <taxon>Haemosporida</taxon>
        <taxon>Plasmodiidae</taxon>
        <taxon>Plasmodium</taxon>
    </lineage>
</organism>
<dbReference type="KEGG" id="pcot:PCOAH_00042220"/>
<feature type="compositionally biased region" description="Polar residues" evidence="1">
    <location>
        <begin position="240"/>
        <end position="252"/>
    </location>
</feature>
<protein>
    <submittedName>
        <fullName evidence="3">Variable surface protein Vir7-like protein</fullName>
    </submittedName>
</protein>
<dbReference type="EMBL" id="CP016250">
    <property type="protein sequence ID" value="ANQ10134.1"/>
    <property type="molecule type" value="Genomic_DNA"/>
</dbReference>
<dbReference type="VEuPathDB" id="PlasmoDB:PCOAH_00042220"/>
<dbReference type="GeneID" id="30910953"/>
<dbReference type="Pfam" id="PF05795">
    <property type="entry name" value="Plasmodium_Vir"/>
    <property type="match status" value="1"/>
</dbReference>
<reference evidence="4" key="1">
    <citation type="submission" date="2016-06" db="EMBL/GenBank/DDBJ databases">
        <title>First high quality genome sequence of Plasmodium coatneyi using continuous long reads from single molecule, real-time sequencing.</title>
        <authorList>
            <person name="Chien J.-T."/>
            <person name="Pakala S.B."/>
            <person name="Geraldo J.A."/>
            <person name="Lapp S.A."/>
            <person name="Barnwell J.W."/>
            <person name="Kissinger J.C."/>
            <person name="Galinski M.R."/>
            <person name="Humphrey J.C."/>
        </authorList>
    </citation>
    <scope>NUCLEOTIDE SEQUENCE [LARGE SCALE GENOMIC DNA]</scope>
    <source>
        <strain evidence="4">Hackeri</strain>
    </source>
</reference>
<dbReference type="AlphaFoldDB" id="A0A1B1E530"/>
<sequence>MAPGEAEATLSVQDLNKLPSYKDFYKKFNEGCSGCVRGSMGTIEGTLEQCHNIGELKDKIINACCCMYQIEDSGSTQYMKKCNFLYYWITDILIKEVDSSSFTSTLRTVIGALEKFLSEHECQILNPKNINKKSIKEEKIVYDFWHNRNPIQTLIKGSGSDCDKKYGNYLKEIESAYSEIYKICEKDTSGPYCIEFNSKCKQYGPTGQLDLKCPSAQQEGNLAHQGGLGSHSGKVPPEQDTITAEHSQSTDDTAPPEGSAVPTAAVSGGALVAIGLATMAFLLYKVYNYHL</sequence>
<feature type="region of interest" description="Disordered" evidence="1">
    <location>
        <begin position="222"/>
        <end position="261"/>
    </location>
</feature>
<proteinExistence type="predicted"/>
<keyword evidence="2" id="KW-0812">Transmembrane</keyword>
<keyword evidence="4" id="KW-1185">Reference proteome</keyword>
<dbReference type="Proteomes" id="UP000092716">
    <property type="component" value="Chromosome 12"/>
</dbReference>
<keyword evidence="2" id="KW-0472">Membrane</keyword>
<accession>A0A1B1E530</accession>
<evidence type="ECO:0000256" key="1">
    <source>
        <dbReference type="SAM" id="MobiDB-lite"/>
    </source>
</evidence>
<keyword evidence="2" id="KW-1133">Transmembrane helix</keyword>
<name>A0A1B1E530_9APIC</name>
<dbReference type="InterPro" id="IPR008780">
    <property type="entry name" value="Plasmodium_Vir"/>
</dbReference>
<dbReference type="RefSeq" id="XP_019916829.1">
    <property type="nucleotide sequence ID" value="XM_020061006.1"/>
</dbReference>
<feature type="transmembrane region" description="Helical" evidence="2">
    <location>
        <begin position="264"/>
        <end position="284"/>
    </location>
</feature>
<evidence type="ECO:0000256" key="2">
    <source>
        <dbReference type="SAM" id="Phobius"/>
    </source>
</evidence>
<dbReference type="OrthoDB" id="380569at2759"/>
<gene>
    <name evidence="3" type="ORF">PCOAH_00042220</name>
</gene>